<proteinExistence type="predicted"/>
<dbReference type="SMART" id="SM00304">
    <property type="entry name" value="HAMP"/>
    <property type="match status" value="1"/>
</dbReference>
<dbReference type="EC" id="2.7.13.3" evidence="3"/>
<evidence type="ECO:0000256" key="3">
    <source>
        <dbReference type="ARBA" id="ARBA00012438"/>
    </source>
</evidence>
<dbReference type="SMART" id="SM00388">
    <property type="entry name" value="HisKA"/>
    <property type="match status" value="1"/>
</dbReference>
<evidence type="ECO:0000256" key="4">
    <source>
        <dbReference type="ARBA" id="ARBA00022553"/>
    </source>
</evidence>
<dbReference type="KEGG" id="sfiy:F0344_01250"/>
<dbReference type="CDD" id="cd06225">
    <property type="entry name" value="HAMP"/>
    <property type="match status" value="1"/>
</dbReference>
<feature type="region of interest" description="Disordered" evidence="10">
    <location>
        <begin position="226"/>
        <end position="247"/>
    </location>
</feature>
<dbReference type="InterPro" id="IPR036097">
    <property type="entry name" value="HisK_dim/P_sf"/>
</dbReference>
<dbReference type="Pfam" id="PF02518">
    <property type="entry name" value="HATPase_c"/>
    <property type="match status" value="1"/>
</dbReference>
<keyword evidence="11" id="KW-0472">Membrane</keyword>
<gene>
    <name evidence="14" type="ORF">F0344_01250</name>
</gene>
<keyword evidence="4" id="KW-0597">Phosphoprotein</keyword>
<dbReference type="SUPFAM" id="SSF158472">
    <property type="entry name" value="HAMP domain-like"/>
    <property type="match status" value="1"/>
</dbReference>
<name>A0A7G7BDL2_9ACTN</name>
<evidence type="ECO:0000256" key="10">
    <source>
        <dbReference type="SAM" id="MobiDB-lite"/>
    </source>
</evidence>
<dbReference type="CDD" id="cd00082">
    <property type="entry name" value="HisKA"/>
    <property type="match status" value="1"/>
</dbReference>
<dbReference type="PRINTS" id="PR00344">
    <property type="entry name" value="BCTRLSENSOR"/>
</dbReference>
<protein>
    <recommendedName>
        <fullName evidence="3">histidine kinase</fullName>
        <ecNumber evidence="3">2.7.13.3</ecNumber>
    </recommendedName>
</protein>
<dbReference type="PROSITE" id="PS50885">
    <property type="entry name" value="HAMP"/>
    <property type="match status" value="1"/>
</dbReference>
<keyword evidence="15" id="KW-1185">Reference proteome</keyword>
<dbReference type="PROSITE" id="PS50109">
    <property type="entry name" value="HIS_KIN"/>
    <property type="match status" value="1"/>
</dbReference>
<dbReference type="InterPro" id="IPR036890">
    <property type="entry name" value="HATPase_C_sf"/>
</dbReference>
<feature type="region of interest" description="Disordered" evidence="10">
    <location>
        <begin position="288"/>
        <end position="319"/>
    </location>
</feature>
<sequence>MLRRAERGVQRLRLPLRKSLLGRLLAVSALVAACSVAATAWLAVQTTSGAIEQEQGRNLAADTRILDSLLAYAAEHPTWDGVGATVDELAESADRRITLTTQSRETVADSAGSSPPPPALPDQASAVVDPLSVTAMPGANGPGDGSANGSGSVSVTVGAPGADGVQRSADDRIDPRAVGPFRLPQAERTSLRRTAEAAVQCLSRSGIASDVVEAASGRPRIQVVGNDPDRLRSSQCPTDALDSPTGTEKRALRALNELVNACLERQDREAVRLDLDLSWNSRAELLPTALPAPTPVPSAAPAESATPTPYAAPSPVDSENDRDIASCVGIARQEQLSSYVASPALLFITDPGGGAVPGFDLSAANTVKIISAAALVLALSVGASVLAGVRLVRPLHALTGAAQRMRDGESPSQVVVAGDNEIGRLAAAFNDMSAHRARLEEQRKVMVSDVAHELRTPLSNIRGWLEGAQDGIAEADATFVSSLLEEAVQLQHIIDDLQDLAAADAGALRLHPEPVRIKELLAQVASAHQAGADAAGVGLTVVPTAGRDRAPALDADPVRLRQAVGNLVSNAVRHTPPGGHVTLRAYATAPGDAGDGAPGEAVVVVEVADTGGGIAPEDLPYVFERFWRAEKSRSRRTGGSGLGLAIVRKLAEAHGGTAGVTSTPGQGSVFTLRLPAAGPDPMETTV</sequence>
<evidence type="ECO:0000313" key="14">
    <source>
        <dbReference type="EMBL" id="QNE73427.1"/>
    </source>
</evidence>
<dbReference type="InterPro" id="IPR004358">
    <property type="entry name" value="Sig_transdc_His_kin-like_C"/>
</dbReference>
<keyword evidence="6 11" id="KW-0812">Transmembrane</keyword>
<feature type="compositionally biased region" description="Low complexity" evidence="10">
    <location>
        <begin position="299"/>
        <end position="316"/>
    </location>
</feature>
<keyword evidence="5" id="KW-0808">Transferase</keyword>
<dbReference type="Proteomes" id="UP000515307">
    <property type="component" value="Chromosome"/>
</dbReference>
<evidence type="ECO:0000256" key="5">
    <source>
        <dbReference type="ARBA" id="ARBA00022679"/>
    </source>
</evidence>
<dbReference type="FunFam" id="3.30.565.10:FF:000006">
    <property type="entry name" value="Sensor histidine kinase WalK"/>
    <property type="match status" value="1"/>
</dbReference>
<evidence type="ECO:0000256" key="6">
    <source>
        <dbReference type="ARBA" id="ARBA00022692"/>
    </source>
</evidence>
<reference evidence="15" key="1">
    <citation type="submission" date="2019-10" db="EMBL/GenBank/DDBJ databases">
        <title>Antimicrobial potential of Antarctic Bacteria.</title>
        <authorList>
            <person name="Benaud N."/>
            <person name="Edwards R.J."/>
            <person name="Ferrari B.C."/>
        </authorList>
    </citation>
    <scope>NUCLEOTIDE SEQUENCE [LARGE SCALE GENOMIC DNA]</scope>
    <source>
        <strain evidence="15">NBSH44</strain>
    </source>
</reference>
<dbReference type="Pfam" id="PF00672">
    <property type="entry name" value="HAMP"/>
    <property type="match status" value="1"/>
</dbReference>
<comment type="catalytic activity">
    <reaction evidence="1">
        <text>ATP + protein L-histidine = ADP + protein N-phospho-L-histidine.</text>
        <dbReference type="EC" id="2.7.13.3"/>
    </reaction>
</comment>
<dbReference type="InterPro" id="IPR005467">
    <property type="entry name" value="His_kinase_dom"/>
</dbReference>
<keyword evidence="8 11" id="KW-1133">Transmembrane helix</keyword>
<dbReference type="SMART" id="SM00387">
    <property type="entry name" value="HATPase_c"/>
    <property type="match status" value="1"/>
</dbReference>
<feature type="region of interest" description="Disordered" evidence="10">
    <location>
        <begin position="96"/>
        <end position="177"/>
    </location>
</feature>
<dbReference type="GO" id="GO:0000155">
    <property type="term" value="F:phosphorelay sensor kinase activity"/>
    <property type="evidence" value="ECO:0007669"/>
    <property type="project" value="InterPro"/>
</dbReference>
<dbReference type="InterPro" id="IPR003661">
    <property type="entry name" value="HisK_dim/P_dom"/>
</dbReference>
<dbReference type="EMBL" id="CP045702">
    <property type="protein sequence ID" value="QNE73427.1"/>
    <property type="molecule type" value="Genomic_DNA"/>
</dbReference>
<evidence type="ECO:0000256" key="8">
    <source>
        <dbReference type="ARBA" id="ARBA00022989"/>
    </source>
</evidence>
<comment type="subcellular location">
    <subcellularLocation>
        <location evidence="2">Cell membrane</location>
    </subcellularLocation>
</comment>
<evidence type="ECO:0000256" key="1">
    <source>
        <dbReference type="ARBA" id="ARBA00000085"/>
    </source>
</evidence>
<dbReference type="Pfam" id="PF00512">
    <property type="entry name" value="HisKA"/>
    <property type="match status" value="1"/>
</dbReference>
<accession>A0A7G7BDL2</accession>
<dbReference type="RefSeq" id="WP_185296994.1">
    <property type="nucleotide sequence ID" value="NZ_CP045702.1"/>
</dbReference>
<evidence type="ECO:0000259" key="13">
    <source>
        <dbReference type="PROSITE" id="PS50885"/>
    </source>
</evidence>
<evidence type="ECO:0000259" key="12">
    <source>
        <dbReference type="PROSITE" id="PS50109"/>
    </source>
</evidence>
<keyword evidence="9" id="KW-0902">Two-component regulatory system</keyword>
<dbReference type="Gene3D" id="3.30.565.10">
    <property type="entry name" value="Histidine kinase-like ATPase, C-terminal domain"/>
    <property type="match status" value="1"/>
</dbReference>
<feature type="domain" description="Histidine kinase" evidence="12">
    <location>
        <begin position="449"/>
        <end position="678"/>
    </location>
</feature>
<dbReference type="SUPFAM" id="SSF47384">
    <property type="entry name" value="Homodimeric domain of signal transducing histidine kinase"/>
    <property type="match status" value="1"/>
</dbReference>
<dbReference type="AlphaFoldDB" id="A0A7G7BDL2"/>
<dbReference type="Gene3D" id="1.10.287.130">
    <property type="match status" value="1"/>
</dbReference>
<evidence type="ECO:0000256" key="11">
    <source>
        <dbReference type="SAM" id="Phobius"/>
    </source>
</evidence>
<dbReference type="InterPro" id="IPR003660">
    <property type="entry name" value="HAMP_dom"/>
</dbReference>
<evidence type="ECO:0000256" key="2">
    <source>
        <dbReference type="ARBA" id="ARBA00004236"/>
    </source>
</evidence>
<feature type="domain" description="HAMP" evidence="13">
    <location>
        <begin position="389"/>
        <end position="441"/>
    </location>
</feature>
<dbReference type="InterPro" id="IPR003594">
    <property type="entry name" value="HATPase_dom"/>
</dbReference>
<dbReference type="InterPro" id="IPR050736">
    <property type="entry name" value="Sensor_HK_Regulatory"/>
</dbReference>
<dbReference type="SUPFAM" id="SSF55874">
    <property type="entry name" value="ATPase domain of HSP90 chaperone/DNA topoisomerase II/histidine kinase"/>
    <property type="match status" value="1"/>
</dbReference>
<feature type="transmembrane region" description="Helical" evidence="11">
    <location>
        <begin position="20"/>
        <end position="44"/>
    </location>
</feature>
<keyword evidence="7" id="KW-0418">Kinase</keyword>
<dbReference type="Gene3D" id="6.10.340.10">
    <property type="match status" value="1"/>
</dbReference>
<dbReference type="PANTHER" id="PTHR43711">
    <property type="entry name" value="TWO-COMPONENT HISTIDINE KINASE"/>
    <property type="match status" value="1"/>
</dbReference>
<dbReference type="PANTHER" id="PTHR43711:SF1">
    <property type="entry name" value="HISTIDINE KINASE 1"/>
    <property type="match status" value="1"/>
</dbReference>
<evidence type="ECO:0000256" key="9">
    <source>
        <dbReference type="ARBA" id="ARBA00023012"/>
    </source>
</evidence>
<dbReference type="PROSITE" id="PS51257">
    <property type="entry name" value="PROKAR_LIPOPROTEIN"/>
    <property type="match status" value="1"/>
</dbReference>
<evidence type="ECO:0000313" key="15">
    <source>
        <dbReference type="Proteomes" id="UP000515307"/>
    </source>
</evidence>
<evidence type="ECO:0000256" key="7">
    <source>
        <dbReference type="ARBA" id="ARBA00022777"/>
    </source>
</evidence>
<organism evidence="14 15">
    <name type="scientific">Streptomyces finlayi</name>
    <dbReference type="NCBI Taxonomy" id="67296"/>
    <lineage>
        <taxon>Bacteria</taxon>
        <taxon>Bacillati</taxon>
        <taxon>Actinomycetota</taxon>
        <taxon>Actinomycetes</taxon>
        <taxon>Kitasatosporales</taxon>
        <taxon>Streptomycetaceae</taxon>
        <taxon>Streptomyces</taxon>
    </lineage>
</organism>
<dbReference type="GO" id="GO:0005886">
    <property type="term" value="C:plasma membrane"/>
    <property type="evidence" value="ECO:0007669"/>
    <property type="project" value="UniProtKB-SubCell"/>
</dbReference>